<protein>
    <submittedName>
        <fullName evidence="4">Ribosomally synthesized peptide with SipW-like signal peptide</fullName>
    </submittedName>
</protein>
<dbReference type="RefSeq" id="WP_179424238.1">
    <property type="nucleotide sequence ID" value="NZ_BAAAMP010000003.1"/>
</dbReference>
<keyword evidence="1" id="KW-0472">Membrane</keyword>
<gene>
    <name evidence="4" type="ORF">BJ975_001133</name>
    <name evidence="2" type="ORF">IDH50_09045</name>
    <name evidence="3" type="ORF">IDH50_14715</name>
</gene>
<dbReference type="NCBIfam" id="TIGR04088">
    <property type="entry name" value="cognate_SipW"/>
    <property type="match status" value="1"/>
</dbReference>
<keyword evidence="1" id="KW-0812">Transmembrane</keyword>
<evidence type="ECO:0000313" key="4">
    <source>
        <dbReference type="EMBL" id="NYI37758.1"/>
    </source>
</evidence>
<organism evidence="3 6">
    <name type="scientific">Aeromicrobium tamlense</name>
    <dbReference type="NCBI Taxonomy" id="375541"/>
    <lineage>
        <taxon>Bacteria</taxon>
        <taxon>Bacillati</taxon>
        <taxon>Actinomycetota</taxon>
        <taxon>Actinomycetes</taxon>
        <taxon>Propionibacteriales</taxon>
        <taxon>Nocardioidaceae</taxon>
        <taxon>Aeromicrobium</taxon>
    </lineage>
</organism>
<dbReference type="EMBL" id="JACWMT010000003">
    <property type="protein sequence ID" value="MBD1271496.1"/>
    <property type="molecule type" value="Genomic_DNA"/>
</dbReference>
<reference evidence="3" key="2">
    <citation type="submission" date="2020-09" db="EMBL/GenBank/DDBJ databases">
        <title>Novel species in genus Aeromicrobium.</title>
        <authorList>
            <person name="Zhang G."/>
        </authorList>
    </citation>
    <scope>NUCLEOTIDE SEQUENCE</scope>
    <source>
        <strain evidence="3">SSW1-57</strain>
    </source>
</reference>
<evidence type="ECO:0000256" key="1">
    <source>
        <dbReference type="SAM" id="Phobius"/>
    </source>
</evidence>
<dbReference type="Proteomes" id="UP000659061">
    <property type="component" value="Unassembled WGS sequence"/>
</dbReference>
<evidence type="ECO:0000313" key="2">
    <source>
        <dbReference type="EMBL" id="MBD1270372.1"/>
    </source>
</evidence>
<dbReference type="EMBL" id="JACWMT010000002">
    <property type="protein sequence ID" value="MBD1270372.1"/>
    <property type="molecule type" value="Genomic_DNA"/>
</dbReference>
<dbReference type="InterPro" id="IPR023833">
    <property type="entry name" value="Signal_pept_SipW-depend-type"/>
</dbReference>
<evidence type="ECO:0000313" key="5">
    <source>
        <dbReference type="Proteomes" id="UP000587211"/>
    </source>
</evidence>
<reference evidence="4 5" key="1">
    <citation type="submission" date="2020-07" db="EMBL/GenBank/DDBJ databases">
        <title>Sequencing the genomes of 1000 actinobacteria strains.</title>
        <authorList>
            <person name="Klenk H.-P."/>
        </authorList>
    </citation>
    <scope>NUCLEOTIDE SEQUENCE [LARGE SCALE GENOMIC DNA]</scope>
    <source>
        <strain evidence="4 5">DSM 19087</strain>
    </source>
</reference>
<accession>A0A8I0FYM9</accession>
<sequence length="209" mass="21419">MTQSTTSRLVRTLRSTRTRAILSLGMVLGLTSVSTLAYWTDEAQLTTGTIQAGSLDLLILDGRLDGQGGSVTNTAMSATAMIPGESFAFTVPVQRKANTAGFALTATGTAAGTLSPHVQWSVYEGTAGTQTTNANGVRSNTCSGTQLSTNVTLDGTAKPLIPTATPVNLGGTTFSKNLCFRVAMPSTTGNSAQGTTGTATFSLTASQLQ</sequence>
<feature type="transmembrane region" description="Helical" evidence="1">
    <location>
        <begin position="20"/>
        <end position="39"/>
    </location>
</feature>
<proteinExistence type="predicted"/>
<dbReference type="EMBL" id="JACBZN010000001">
    <property type="protein sequence ID" value="NYI37758.1"/>
    <property type="molecule type" value="Genomic_DNA"/>
</dbReference>
<evidence type="ECO:0000313" key="6">
    <source>
        <dbReference type="Proteomes" id="UP000659061"/>
    </source>
</evidence>
<dbReference type="AlphaFoldDB" id="A0A8I0FYM9"/>
<keyword evidence="5" id="KW-1185">Reference proteome</keyword>
<dbReference type="Proteomes" id="UP000587211">
    <property type="component" value="Unassembled WGS sequence"/>
</dbReference>
<evidence type="ECO:0000313" key="3">
    <source>
        <dbReference type="EMBL" id="MBD1271496.1"/>
    </source>
</evidence>
<name>A0A8I0FYM9_9ACTN</name>
<keyword evidence="1" id="KW-1133">Transmembrane helix</keyword>
<comment type="caution">
    <text evidence="3">The sequence shown here is derived from an EMBL/GenBank/DDBJ whole genome shotgun (WGS) entry which is preliminary data.</text>
</comment>